<evidence type="ECO:0000256" key="1">
    <source>
        <dbReference type="SAM" id="SignalP"/>
    </source>
</evidence>
<dbReference type="InterPro" id="IPR029058">
    <property type="entry name" value="AB_hydrolase_fold"/>
</dbReference>
<dbReference type="GO" id="GO:0003824">
    <property type="term" value="F:catalytic activity"/>
    <property type="evidence" value="ECO:0007669"/>
    <property type="project" value="UniProtKB-ARBA"/>
</dbReference>
<dbReference type="RefSeq" id="WP_246091260.1">
    <property type="nucleotide sequence ID" value="NZ_CP032427.1"/>
</dbReference>
<feature type="signal peptide" evidence="1">
    <location>
        <begin position="1"/>
        <end position="22"/>
    </location>
</feature>
<name>A0AAI8PT21_9ACTN</name>
<feature type="chain" id="PRO_5042510459" description="AB hydrolase-1 domain-containing protein" evidence="1">
    <location>
        <begin position="23"/>
        <end position="283"/>
    </location>
</feature>
<dbReference type="AlphaFoldDB" id="A0AAI8PT21"/>
<dbReference type="Pfam" id="PF12697">
    <property type="entry name" value="Abhydrolase_6"/>
    <property type="match status" value="1"/>
</dbReference>
<evidence type="ECO:0000313" key="3">
    <source>
        <dbReference type="EMBL" id="AYC44029.1"/>
    </source>
</evidence>
<evidence type="ECO:0000313" key="4">
    <source>
        <dbReference type="Proteomes" id="UP000265765"/>
    </source>
</evidence>
<protein>
    <recommendedName>
        <fullName evidence="2">AB hydrolase-1 domain-containing protein</fullName>
    </recommendedName>
</protein>
<dbReference type="KEGG" id="sge:DWG14_08337"/>
<dbReference type="PANTHER" id="PTHR37017">
    <property type="entry name" value="AB HYDROLASE-1 DOMAIN-CONTAINING PROTEIN-RELATED"/>
    <property type="match status" value="1"/>
</dbReference>
<keyword evidence="1" id="KW-0732">Signal</keyword>
<feature type="domain" description="AB hydrolase-1" evidence="2">
    <location>
        <begin position="55"/>
        <end position="272"/>
    </location>
</feature>
<evidence type="ECO:0000259" key="2">
    <source>
        <dbReference type="Pfam" id="PF12697"/>
    </source>
</evidence>
<proteinExistence type="predicted"/>
<dbReference type="EMBL" id="CP032427">
    <property type="protein sequence ID" value="AYC44029.1"/>
    <property type="molecule type" value="Genomic_DNA"/>
</dbReference>
<organism evidence="3 4">
    <name type="scientific">Streptomyces griseorubiginosus</name>
    <dbReference type="NCBI Taxonomy" id="67304"/>
    <lineage>
        <taxon>Bacteria</taxon>
        <taxon>Bacillati</taxon>
        <taxon>Actinomycetota</taxon>
        <taxon>Actinomycetes</taxon>
        <taxon>Kitasatosporales</taxon>
        <taxon>Streptomycetaceae</taxon>
        <taxon>Streptomyces</taxon>
    </lineage>
</organism>
<dbReference type="GeneID" id="91287117"/>
<accession>A0AAI8PT21</accession>
<dbReference type="Gene3D" id="3.40.50.1820">
    <property type="entry name" value="alpha/beta hydrolase"/>
    <property type="match status" value="1"/>
</dbReference>
<dbReference type="SUPFAM" id="SSF53474">
    <property type="entry name" value="alpha/beta-Hydrolases"/>
    <property type="match status" value="1"/>
</dbReference>
<gene>
    <name evidence="3" type="ORF">DWG14_08337</name>
</gene>
<reference evidence="3 4" key="1">
    <citation type="submission" date="2018-09" db="EMBL/GenBank/DDBJ databases">
        <title>Production of Trimethoprim by Streptomyces sp. 3E-1.</title>
        <authorList>
            <person name="Kang H.J."/>
            <person name="Kim S.B."/>
        </authorList>
    </citation>
    <scope>NUCLEOTIDE SEQUENCE [LARGE SCALE GENOMIC DNA]</scope>
    <source>
        <strain evidence="3 4">3E-1</strain>
    </source>
</reference>
<dbReference type="InterPro" id="IPR000073">
    <property type="entry name" value="AB_hydrolase_1"/>
</dbReference>
<sequence>MKFTVRIKALAAAGLASGVAVASLAMMNDTAVAAQTVTNKKTLTPSSAHRTKPTVVLVHGAFADSSSWNSEVGHLRRHGFPVYAIDTPLRGLAFDSAYVEAQLKTLKGPVVLVGHSYAGEVISQVAAETPNVKALVFVAALIPWVGDSANSLIGQFPGSRLTPENLRTVPLPGGDTDVYIKAAKYGTVYGNGLPKSAIDVASVTQEPIAFSAFSDKATVNPPAKTPKWAVVATEDYAVPTAAQEFGARRAGAHLIHTRSGHDVPAISPEAVDRAIVAAADSVH</sequence>
<dbReference type="InterPro" id="IPR052897">
    <property type="entry name" value="Sec-Metab_Biosynth_Hydrolase"/>
</dbReference>
<dbReference type="Proteomes" id="UP000265765">
    <property type="component" value="Chromosome"/>
</dbReference>
<dbReference type="PANTHER" id="PTHR37017:SF11">
    <property type="entry name" value="ESTERASE_LIPASE_THIOESTERASE DOMAIN-CONTAINING PROTEIN"/>
    <property type="match status" value="1"/>
</dbReference>